<dbReference type="InterPro" id="IPR003599">
    <property type="entry name" value="Ig_sub"/>
</dbReference>
<evidence type="ECO:0000259" key="1">
    <source>
        <dbReference type="PROSITE" id="PS50835"/>
    </source>
</evidence>
<dbReference type="SMART" id="SM00409">
    <property type="entry name" value="IG"/>
    <property type="match status" value="1"/>
</dbReference>
<gene>
    <name evidence="2" type="ORF">HPB51_016963</name>
</gene>
<dbReference type="InterPro" id="IPR007110">
    <property type="entry name" value="Ig-like_dom"/>
</dbReference>
<dbReference type="InterPro" id="IPR013783">
    <property type="entry name" value="Ig-like_fold"/>
</dbReference>
<feature type="domain" description="Ig-like" evidence="1">
    <location>
        <begin position="8"/>
        <end position="142"/>
    </location>
</feature>
<dbReference type="InterPro" id="IPR013106">
    <property type="entry name" value="Ig_V-set"/>
</dbReference>
<dbReference type="EMBL" id="JABSTU010000001">
    <property type="protein sequence ID" value="KAH8041518.1"/>
    <property type="molecule type" value="Genomic_DNA"/>
</dbReference>
<reference evidence="2" key="2">
    <citation type="submission" date="2021-09" db="EMBL/GenBank/DDBJ databases">
        <authorList>
            <person name="Jia N."/>
            <person name="Wang J."/>
            <person name="Shi W."/>
            <person name="Du L."/>
            <person name="Sun Y."/>
            <person name="Zhan W."/>
            <person name="Jiang J."/>
            <person name="Wang Q."/>
            <person name="Zhang B."/>
            <person name="Ji P."/>
            <person name="Sakyi L.B."/>
            <person name="Cui X."/>
            <person name="Yuan T."/>
            <person name="Jiang B."/>
            <person name="Yang W."/>
            <person name="Lam T.T.-Y."/>
            <person name="Chang Q."/>
            <person name="Ding S."/>
            <person name="Wang X."/>
            <person name="Zhu J."/>
            <person name="Ruan X."/>
            <person name="Zhao L."/>
            <person name="Wei J."/>
            <person name="Que T."/>
            <person name="Du C."/>
            <person name="Cheng J."/>
            <person name="Dai P."/>
            <person name="Han X."/>
            <person name="Huang E."/>
            <person name="Gao Y."/>
            <person name="Liu J."/>
            <person name="Shao H."/>
            <person name="Ye R."/>
            <person name="Li L."/>
            <person name="Wei W."/>
            <person name="Wang X."/>
            <person name="Wang C."/>
            <person name="Huo Q."/>
            <person name="Li W."/>
            <person name="Guo W."/>
            <person name="Chen H."/>
            <person name="Chen S."/>
            <person name="Zhou L."/>
            <person name="Zhou L."/>
            <person name="Ni X."/>
            <person name="Tian J."/>
            <person name="Zhou Y."/>
            <person name="Sheng Y."/>
            <person name="Liu T."/>
            <person name="Pan Y."/>
            <person name="Xia L."/>
            <person name="Li J."/>
            <person name="Zhao F."/>
            <person name="Cao W."/>
        </authorList>
    </citation>
    <scope>NUCLEOTIDE SEQUENCE</scope>
    <source>
        <strain evidence="2">Rmic-2018</strain>
        <tissue evidence="2">Larvae</tissue>
    </source>
</reference>
<sequence>MARQGIFPMRHVIYHKYGVHKANELTVRARNGGQTTLPCPLEANQPSSKPASLEVPPAVSELRWTRLEDPPSRRTVYVVDGAEAGVWQGEHVVRPDWQSRSYFSIHSDPALLKIGRVALADSGTFVCTVTFNDGRRANRTVHLRVIR</sequence>
<reference evidence="2" key="1">
    <citation type="journal article" date="2020" name="Cell">
        <title>Large-Scale Comparative Analyses of Tick Genomes Elucidate Their Genetic Diversity and Vector Capacities.</title>
        <authorList>
            <consortium name="Tick Genome and Microbiome Consortium (TIGMIC)"/>
            <person name="Jia N."/>
            <person name="Wang J."/>
            <person name="Shi W."/>
            <person name="Du L."/>
            <person name="Sun Y."/>
            <person name="Zhan W."/>
            <person name="Jiang J.F."/>
            <person name="Wang Q."/>
            <person name="Zhang B."/>
            <person name="Ji P."/>
            <person name="Bell-Sakyi L."/>
            <person name="Cui X.M."/>
            <person name="Yuan T.T."/>
            <person name="Jiang B.G."/>
            <person name="Yang W.F."/>
            <person name="Lam T.T."/>
            <person name="Chang Q.C."/>
            <person name="Ding S.J."/>
            <person name="Wang X.J."/>
            <person name="Zhu J.G."/>
            <person name="Ruan X.D."/>
            <person name="Zhao L."/>
            <person name="Wei J.T."/>
            <person name="Ye R.Z."/>
            <person name="Que T.C."/>
            <person name="Du C.H."/>
            <person name="Zhou Y.H."/>
            <person name="Cheng J.X."/>
            <person name="Dai P.F."/>
            <person name="Guo W.B."/>
            <person name="Han X.H."/>
            <person name="Huang E.J."/>
            <person name="Li L.F."/>
            <person name="Wei W."/>
            <person name="Gao Y.C."/>
            <person name="Liu J.Z."/>
            <person name="Shao H.Z."/>
            <person name="Wang X."/>
            <person name="Wang C.C."/>
            <person name="Yang T.C."/>
            <person name="Huo Q.B."/>
            <person name="Li W."/>
            <person name="Chen H.Y."/>
            <person name="Chen S.E."/>
            <person name="Zhou L.G."/>
            <person name="Ni X.B."/>
            <person name="Tian J.H."/>
            <person name="Sheng Y."/>
            <person name="Liu T."/>
            <person name="Pan Y.S."/>
            <person name="Xia L.Y."/>
            <person name="Li J."/>
            <person name="Zhao F."/>
            <person name="Cao W.C."/>
        </authorList>
    </citation>
    <scope>NUCLEOTIDE SEQUENCE</scope>
    <source>
        <strain evidence="2">Rmic-2018</strain>
    </source>
</reference>
<protein>
    <recommendedName>
        <fullName evidence="1">Ig-like domain-containing protein</fullName>
    </recommendedName>
</protein>
<accession>A0A9J6F3X0</accession>
<organism evidence="2 3">
    <name type="scientific">Rhipicephalus microplus</name>
    <name type="common">Cattle tick</name>
    <name type="synonym">Boophilus microplus</name>
    <dbReference type="NCBI Taxonomy" id="6941"/>
    <lineage>
        <taxon>Eukaryota</taxon>
        <taxon>Metazoa</taxon>
        <taxon>Ecdysozoa</taxon>
        <taxon>Arthropoda</taxon>
        <taxon>Chelicerata</taxon>
        <taxon>Arachnida</taxon>
        <taxon>Acari</taxon>
        <taxon>Parasitiformes</taxon>
        <taxon>Ixodida</taxon>
        <taxon>Ixodoidea</taxon>
        <taxon>Ixodidae</taxon>
        <taxon>Rhipicephalinae</taxon>
        <taxon>Rhipicephalus</taxon>
        <taxon>Boophilus</taxon>
    </lineage>
</organism>
<dbReference type="VEuPathDB" id="VectorBase:LOC119163169"/>
<dbReference type="AlphaFoldDB" id="A0A9J6F3X0"/>
<dbReference type="Proteomes" id="UP000821866">
    <property type="component" value="Chromosome 1"/>
</dbReference>
<dbReference type="PROSITE" id="PS50835">
    <property type="entry name" value="IG_LIKE"/>
    <property type="match status" value="1"/>
</dbReference>
<evidence type="ECO:0000313" key="3">
    <source>
        <dbReference type="Proteomes" id="UP000821866"/>
    </source>
</evidence>
<dbReference type="Gene3D" id="2.60.40.10">
    <property type="entry name" value="Immunoglobulins"/>
    <property type="match status" value="1"/>
</dbReference>
<evidence type="ECO:0000313" key="2">
    <source>
        <dbReference type="EMBL" id="KAH8041518.1"/>
    </source>
</evidence>
<dbReference type="PANTHER" id="PTHR23278:SF19">
    <property type="entry name" value="OBSCURIN"/>
    <property type="match status" value="1"/>
</dbReference>
<proteinExistence type="predicted"/>
<dbReference type="SUPFAM" id="SSF48726">
    <property type="entry name" value="Immunoglobulin"/>
    <property type="match status" value="1"/>
</dbReference>
<dbReference type="PANTHER" id="PTHR23278">
    <property type="entry name" value="SIDESTEP PROTEIN"/>
    <property type="match status" value="1"/>
</dbReference>
<dbReference type="Pfam" id="PF07686">
    <property type="entry name" value="V-set"/>
    <property type="match status" value="1"/>
</dbReference>
<comment type="caution">
    <text evidence="2">The sequence shown here is derived from an EMBL/GenBank/DDBJ whole genome shotgun (WGS) entry which is preliminary data.</text>
</comment>
<dbReference type="InterPro" id="IPR036179">
    <property type="entry name" value="Ig-like_dom_sf"/>
</dbReference>
<name>A0A9J6F3X0_RHIMP</name>
<keyword evidence="3" id="KW-1185">Reference proteome</keyword>